<keyword evidence="4" id="KW-1185">Reference proteome</keyword>
<feature type="region of interest" description="Disordered" evidence="1">
    <location>
        <begin position="124"/>
        <end position="188"/>
    </location>
</feature>
<dbReference type="InterPro" id="IPR038269">
    <property type="entry name" value="SCAN_sf"/>
</dbReference>
<reference evidence="3" key="1">
    <citation type="submission" date="2025-08" db="UniProtKB">
        <authorList>
            <consortium name="Ensembl"/>
        </authorList>
    </citation>
    <scope>IDENTIFICATION</scope>
</reference>
<evidence type="ECO:0000313" key="4">
    <source>
        <dbReference type="Proteomes" id="UP001108240"/>
    </source>
</evidence>
<evidence type="ECO:0000313" key="3">
    <source>
        <dbReference type="Ensembl" id="ENSCCRP00000173453.1"/>
    </source>
</evidence>
<dbReference type="Ensembl" id="ENSCCRT00000115225.1">
    <property type="protein sequence ID" value="ENSCCRP00000173453.1"/>
    <property type="gene ID" value="ENSCCRG00000070623.1"/>
</dbReference>
<protein>
    <recommendedName>
        <fullName evidence="2">SCAN box domain-containing protein</fullName>
    </recommendedName>
</protein>
<dbReference type="Proteomes" id="UP001108240">
    <property type="component" value="Unplaced"/>
</dbReference>
<dbReference type="Gene3D" id="1.10.4020.10">
    <property type="entry name" value="DNA breaking-rejoining enzymes"/>
    <property type="match status" value="1"/>
</dbReference>
<dbReference type="InterPro" id="IPR003309">
    <property type="entry name" value="SCAN_dom"/>
</dbReference>
<dbReference type="GeneTree" id="ENSGT00990000206724"/>
<accession>A0A9J8CUZ4</accession>
<proteinExistence type="predicted"/>
<sequence>AQRVPLPDPRLQATQLLDSYDELRKEILAQVGLSPICVAQLFNDWEYKTRLPARAQAAELTRLAHHWLLAGDPTAAQVGERVVVAHLLWVLPHPLRQAAGMLNPHTVGDLVEAIELAEAAQHREAAFSPEGEPGSTHAGGRLATSKQAGGSRPTGQVYAQGTTPLAESGLTDCPTCQRMSPRHLPPAR</sequence>
<dbReference type="AlphaFoldDB" id="A0A9J8CUZ4"/>
<dbReference type="PROSITE" id="PS50804">
    <property type="entry name" value="SCAN_BOX"/>
    <property type="match status" value="1"/>
</dbReference>
<organism evidence="3 4">
    <name type="scientific">Cyprinus carpio carpio</name>
    <dbReference type="NCBI Taxonomy" id="630221"/>
    <lineage>
        <taxon>Eukaryota</taxon>
        <taxon>Metazoa</taxon>
        <taxon>Chordata</taxon>
        <taxon>Craniata</taxon>
        <taxon>Vertebrata</taxon>
        <taxon>Euteleostomi</taxon>
        <taxon>Actinopterygii</taxon>
        <taxon>Neopterygii</taxon>
        <taxon>Teleostei</taxon>
        <taxon>Ostariophysi</taxon>
        <taxon>Cypriniformes</taxon>
        <taxon>Cyprinidae</taxon>
        <taxon>Cyprininae</taxon>
        <taxon>Cyprinus</taxon>
    </lineage>
</organism>
<feature type="domain" description="SCAN box" evidence="2">
    <location>
        <begin position="40"/>
        <end position="115"/>
    </location>
</feature>
<evidence type="ECO:0000256" key="1">
    <source>
        <dbReference type="SAM" id="MobiDB-lite"/>
    </source>
</evidence>
<name>A0A9J8CUZ4_CYPCA</name>
<feature type="compositionally biased region" description="Polar residues" evidence="1">
    <location>
        <begin position="144"/>
        <end position="165"/>
    </location>
</feature>
<reference evidence="3" key="2">
    <citation type="submission" date="2025-09" db="UniProtKB">
        <authorList>
            <consortium name="Ensembl"/>
        </authorList>
    </citation>
    <scope>IDENTIFICATION</scope>
</reference>
<dbReference type="SUPFAM" id="SSF47353">
    <property type="entry name" value="Retrovirus capsid dimerization domain-like"/>
    <property type="match status" value="1"/>
</dbReference>
<evidence type="ECO:0000259" key="2">
    <source>
        <dbReference type="PROSITE" id="PS50804"/>
    </source>
</evidence>